<dbReference type="SUPFAM" id="SSF53756">
    <property type="entry name" value="UDP-Glycosyltransferase/glycogen phosphorylase"/>
    <property type="match status" value="1"/>
</dbReference>
<keyword evidence="2" id="KW-1185">Reference proteome</keyword>
<gene>
    <name evidence="1" type="ORF">JMJ56_31985</name>
</gene>
<protein>
    <recommendedName>
        <fullName evidence="3">Glycosyl transferase family 1 domain-containing protein</fullName>
    </recommendedName>
</protein>
<reference evidence="1 2" key="1">
    <citation type="submission" date="2021-01" db="EMBL/GenBank/DDBJ databases">
        <title>Belnapia mucosa sp. nov. and Belnapia arida sp. nov., isolated from the Tabernas Desert (Almeria, Spain).</title>
        <authorList>
            <person name="Molina-Menor E."/>
            <person name="Vidal-Verdu A."/>
            <person name="Calonge A."/>
            <person name="Satari L."/>
            <person name="Pereto J."/>
            <person name="Porcar M."/>
        </authorList>
    </citation>
    <scope>NUCLEOTIDE SEQUENCE [LARGE SCALE GENOMIC DNA]</scope>
    <source>
        <strain evidence="1 2">T18</strain>
    </source>
</reference>
<evidence type="ECO:0000313" key="2">
    <source>
        <dbReference type="Proteomes" id="UP000660885"/>
    </source>
</evidence>
<dbReference type="RefSeq" id="WP_202835920.1">
    <property type="nucleotide sequence ID" value="NZ_JAETWB010000085.1"/>
</dbReference>
<evidence type="ECO:0000313" key="1">
    <source>
        <dbReference type="EMBL" id="MBL6082587.1"/>
    </source>
</evidence>
<dbReference type="EMBL" id="JAETWB010000085">
    <property type="protein sequence ID" value="MBL6082587.1"/>
    <property type="molecule type" value="Genomic_DNA"/>
</dbReference>
<comment type="caution">
    <text evidence="1">The sequence shown here is derived from an EMBL/GenBank/DDBJ whole genome shotgun (WGS) entry which is preliminary data.</text>
</comment>
<accession>A0ABS1UD26</accession>
<dbReference type="Proteomes" id="UP000660885">
    <property type="component" value="Unassembled WGS sequence"/>
</dbReference>
<evidence type="ECO:0008006" key="3">
    <source>
        <dbReference type="Google" id="ProtNLM"/>
    </source>
</evidence>
<organism evidence="1 2">
    <name type="scientific">Belnapia arida</name>
    <dbReference type="NCBI Taxonomy" id="2804533"/>
    <lineage>
        <taxon>Bacteria</taxon>
        <taxon>Pseudomonadati</taxon>
        <taxon>Pseudomonadota</taxon>
        <taxon>Alphaproteobacteria</taxon>
        <taxon>Acetobacterales</taxon>
        <taxon>Roseomonadaceae</taxon>
        <taxon>Belnapia</taxon>
    </lineage>
</organism>
<proteinExistence type="predicted"/>
<name>A0ABS1UD26_9PROT</name>
<sequence length="833" mass="94141">MTQVLGLREFVGTAFDADFYEAEYPDLGIPKSQMLDHFCEVGWIEGRNPNPYFDTTSYLITHRDVAISGMNPLFHYLQHGRYERRKIVPSVRPAARSNLLFGFPVVDWVTPLRGVVDADYYKTALPELVSNKIDLVAHFAFRGWREGLLPNEHSSIAEIQSAVPKAVALLVNPFLALLEVEKGTYQPENEKDSLETSGANLNNFQSAKVAETSFANDEISLLAEEFDPDFYLRTQSDVALAKLDPLEHFFYTGWREGRNPRADFDTNFYLFSNPEVREAGINPFLHYIKIGRAEGRLTQGAKTVESLGSQDAEQILLVSSEFSVQYYMSQYTDIVESGVSAVEHYFYTGWKERRNPNKNFDSTYYLEANEDVRSAGLNPFWHYLIAGRAEGRAPVRPGGYRRRILDAAKDPIARSQNYAPSSGKPLSMKLLRQHLSAILSGKSGLVIALSHDCYVQVIGGTQIFIADEERRFRAKKFAYLQMSPRKPQLATLDDVSVFEVQLVLDGKILGFCELDNATKVIGSLCLKADCKRIFVIHSLLGFDLDRINSLRDNFKPDRSFFWLHDYTSLCEGFNLLRNDLSFCNSPPVNSIACRVCVYGSRRGAHLNRLQRFFENGNMEVVAPSEFTLKLWQDKNYLKHAKAFVHPHWTLTLEAGPPKRKFTLPVKVAFVGYPSPSKGWETFAAIVDEFGNDPRYKFYHFGAKGVSTLPECEFVTTEVTPRDRMATQRLLKEYEIDFIAMLSPWPETFSYVAHEGVAAGCHILCLKTSGNVAALAERLSCGKVFGDTKSIVSFFQTKAAVISAKNIRKNRKYYVIEDCGTSATLIESFAEEVL</sequence>